<comment type="caution">
    <text evidence="1">The sequence shown here is derived from an EMBL/GenBank/DDBJ whole genome shotgun (WGS) entry which is preliminary data.</text>
</comment>
<name>A0A0J8UBE4_9MYCO</name>
<evidence type="ECO:0000313" key="1">
    <source>
        <dbReference type="EMBL" id="KMV18337.1"/>
    </source>
</evidence>
<reference evidence="1 2" key="1">
    <citation type="submission" date="2015-06" db="EMBL/GenBank/DDBJ databases">
        <title>Genome sequence of Mycobacterium conceptionense strain MLE.</title>
        <authorList>
            <person name="Greninger A.L."/>
            <person name="Cunningham G."/>
            <person name="Chiu C.Y."/>
            <person name="Miller S."/>
        </authorList>
    </citation>
    <scope>NUCLEOTIDE SEQUENCE [LARGE SCALE GENOMIC DNA]</scope>
    <source>
        <strain evidence="1 2">MLE</strain>
    </source>
</reference>
<accession>A0A0J8UBE4</accession>
<evidence type="ECO:0000313" key="2">
    <source>
        <dbReference type="Proteomes" id="UP000037594"/>
    </source>
</evidence>
<gene>
    <name evidence="1" type="ORF">ACT17_11985</name>
</gene>
<protein>
    <submittedName>
        <fullName evidence="1">Uncharacterized protein</fullName>
    </submittedName>
</protein>
<dbReference type="AlphaFoldDB" id="A0A0J8UBE4"/>
<dbReference type="RefSeq" id="WP_048895787.1">
    <property type="nucleotide sequence ID" value="NZ_LFOD01000008.1"/>
</dbReference>
<dbReference type="OrthoDB" id="3211048at2"/>
<organism evidence="1 2">
    <name type="scientific">Mycolicibacterium conceptionense</name>
    <dbReference type="NCBI Taxonomy" id="451644"/>
    <lineage>
        <taxon>Bacteria</taxon>
        <taxon>Bacillati</taxon>
        <taxon>Actinomycetota</taxon>
        <taxon>Actinomycetes</taxon>
        <taxon>Mycobacteriales</taxon>
        <taxon>Mycobacteriaceae</taxon>
        <taxon>Mycolicibacterium</taxon>
    </lineage>
</organism>
<sequence length="171" mass="18819">MDFRAQHDSRAQRCYLEGLCQVCSRPIERPPFVLIGGPRQLAALQFEEPPLHPECAAYVSHACPMIAGRMLRFADRDPISESHRGTACPDSSCDCGGWIPMPDTDREPNGRPAHDWYAVYATAYVVGATPDGRAHSAILAPDQIRAVRHISTPGVGRSWKRISLEEVIANG</sequence>
<proteinExistence type="predicted"/>
<dbReference type="PATRIC" id="fig|451644.5.peg.2481"/>
<dbReference type="EMBL" id="LFOD01000008">
    <property type="protein sequence ID" value="KMV18337.1"/>
    <property type="molecule type" value="Genomic_DNA"/>
</dbReference>
<dbReference type="Proteomes" id="UP000037594">
    <property type="component" value="Unassembled WGS sequence"/>
</dbReference>